<feature type="compositionally biased region" description="Acidic residues" evidence="1">
    <location>
        <begin position="450"/>
        <end position="467"/>
    </location>
</feature>
<protein>
    <submittedName>
        <fullName evidence="3">DUF2066 domain-containing protein</fullName>
    </submittedName>
</protein>
<name>A0A9X2RIU8_9PROT</name>
<evidence type="ECO:0000256" key="2">
    <source>
        <dbReference type="SAM" id="SignalP"/>
    </source>
</evidence>
<keyword evidence="2" id="KW-0732">Signal</keyword>
<gene>
    <name evidence="3" type="ORF">NOG11_07505</name>
</gene>
<dbReference type="EMBL" id="JANIBC010000004">
    <property type="protein sequence ID" value="MCQ8185236.1"/>
    <property type="molecule type" value="Genomic_DNA"/>
</dbReference>
<evidence type="ECO:0000313" key="4">
    <source>
        <dbReference type="Proteomes" id="UP001142610"/>
    </source>
</evidence>
<accession>A0A9X2RIU8</accession>
<evidence type="ECO:0000256" key="1">
    <source>
        <dbReference type="SAM" id="MobiDB-lite"/>
    </source>
</evidence>
<comment type="caution">
    <text evidence="3">The sequence shown here is derived from an EMBL/GenBank/DDBJ whole genome shotgun (WGS) entry which is preliminary data.</text>
</comment>
<feature type="signal peptide" evidence="2">
    <location>
        <begin position="1"/>
        <end position="19"/>
    </location>
</feature>
<dbReference type="InterPro" id="IPR018642">
    <property type="entry name" value="DUF2066"/>
</dbReference>
<dbReference type="AlphaFoldDB" id="A0A9X2RIU8"/>
<organism evidence="3 4">
    <name type="scientific">Parvularcula maris</name>
    <dbReference type="NCBI Taxonomy" id="2965077"/>
    <lineage>
        <taxon>Bacteria</taxon>
        <taxon>Pseudomonadati</taxon>
        <taxon>Pseudomonadota</taxon>
        <taxon>Alphaproteobacteria</taxon>
        <taxon>Parvularculales</taxon>
        <taxon>Parvularculaceae</taxon>
        <taxon>Parvularcula</taxon>
    </lineage>
</organism>
<keyword evidence="4" id="KW-1185">Reference proteome</keyword>
<proteinExistence type="predicted"/>
<feature type="region of interest" description="Disordered" evidence="1">
    <location>
        <begin position="429"/>
        <end position="474"/>
    </location>
</feature>
<dbReference type="Proteomes" id="UP001142610">
    <property type="component" value="Unassembled WGS sequence"/>
</dbReference>
<evidence type="ECO:0000313" key="3">
    <source>
        <dbReference type="EMBL" id="MCQ8185236.1"/>
    </source>
</evidence>
<dbReference type="Pfam" id="PF09839">
    <property type="entry name" value="DUF2066"/>
    <property type="match status" value="1"/>
</dbReference>
<dbReference type="RefSeq" id="WP_256619104.1">
    <property type="nucleotide sequence ID" value="NZ_JANIBC010000004.1"/>
</dbReference>
<reference evidence="3" key="1">
    <citation type="submission" date="2022-07" db="EMBL/GenBank/DDBJ databases">
        <title>Parvularcula maris sp. nov., an algicidal bacterium isolated from seawater.</title>
        <authorList>
            <person name="Li F."/>
        </authorList>
    </citation>
    <scope>NUCLEOTIDE SEQUENCE</scope>
    <source>
        <strain evidence="3">BGMRC 0090</strain>
    </source>
</reference>
<sequence length="474" mass="53293">MLRIVLIAALFVLSGRALAQDVFTVAEVPVSAEAESAAEAQALAREQGRRRALDLLFRRLVAEEDWIYLPNLAAGTEAKGGADQYDIYSEDGFAADPRRAIAIPPERIDDLEQETTPFNEKSSGTSYRARITYRFKADAIRNILRSARLPYSEEQAREVLILPVLVTENDTYLWEAKNPWARAWLQRPLTNELTPMMLPRGDVIDVQAITADEAKELNAASLRAFAERYGQGQVYLALGRLSQEGEQFRFYVQLIDATPPDITVEGTGPSAIGEQVTDLFFRGDADDFPALARRAVESTVQRHANTWKRRTLVDYGLQREFQLTAWFDGQQAWAHIQDAVRKTALTLDYETQAFNRENAIMRLTVVGSEQQFELAMQERDLIVWQDTTERWHIAETALAQQLQGRLGPLTTEIDQEASKRRGLGRFFRRGRDRDGGVEEVELDPIGAEESAGDGDEEDVPELPDDLFGDGGEGR</sequence>
<feature type="chain" id="PRO_5040811113" evidence="2">
    <location>
        <begin position="20"/>
        <end position="474"/>
    </location>
</feature>